<dbReference type="InterPro" id="IPR017451">
    <property type="entry name" value="F-box-assoc_interact_dom"/>
</dbReference>
<name>A0A9D5D7W2_9LILI</name>
<dbReference type="InterPro" id="IPR001810">
    <property type="entry name" value="F-box_dom"/>
</dbReference>
<evidence type="ECO:0000313" key="2">
    <source>
        <dbReference type="EMBL" id="KAJ0986961.1"/>
    </source>
</evidence>
<dbReference type="PANTHER" id="PTHR31111:SF136">
    <property type="entry name" value="F-BOX ASSOCIATED DOMAIN-CONTAINING PROTEIN"/>
    <property type="match status" value="1"/>
</dbReference>
<dbReference type="Proteomes" id="UP001085076">
    <property type="component" value="Miscellaneous, Linkage group lg01"/>
</dbReference>
<dbReference type="NCBIfam" id="TIGR01640">
    <property type="entry name" value="F_box_assoc_1"/>
    <property type="match status" value="1"/>
</dbReference>
<keyword evidence="3" id="KW-1185">Reference proteome</keyword>
<dbReference type="SMART" id="SM00256">
    <property type="entry name" value="FBOX"/>
    <property type="match status" value="1"/>
</dbReference>
<evidence type="ECO:0000259" key="1">
    <source>
        <dbReference type="SMART" id="SM00256"/>
    </source>
</evidence>
<dbReference type="PANTHER" id="PTHR31111">
    <property type="entry name" value="BNAA05G37150D PROTEIN-RELATED"/>
    <property type="match status" value="1"/>
</dbReference>
<dbReference type="InterPro" id="IPR013187">
    <property type="entry name" value="F-box-assoc_dom_typ3"/>
</dbReference>
<evidence type="ECO:0000313" key="3">
    <source>
        <dbReference type="Proteomes" id="UP001085076"/>
    </source>
</evidence>
<dbReference type="SUPFAM" id="SSF81383">
    <property type="entry name" value="F-box domain"/>
    <property type="match status" value="1"/>
</dbReference>
<dbReference type="Gene3D" id="1.20.1280.50">
    <property type="match status" value="1"/>
</dbReference>
<dbReference type="Pfam" id="PF12937">
    <property type="entry name" value="F-box-like"/>
    <property type="match status" value="1"/>
</dbReference>
<dbReference type="Pfam" id="PF08268">
    <property type="entry name" value="FBA_3"/>
    <property type="match status" value="1"/>
</dbReference>
<feature type="domain" description="F-box" evidence="1">
    <location>
        <begin position="36"/>
        <end position="76"/>
    </location>
</feature>
<dbReference type="EMBL" id="JAGGNH010000001">
    <property type="protein sequence ID" value="KAJ0986961.1"/>
    <property type="molecule type" value="Genomic_DNA"/>
</dbReference>
<reference evidence="2" key="1">
    <citation type="submission" date="2021-03" db="EMBL/GenBank/DDBJ databases">
        <authorList>
            <person name="Li Z."/>
            <person name="Yang C."/>
        </authorList>
    </citation>
    <scope>NUCLEOTIDE SEQUENCE</scope>
    <source>
        <strain evidence="2">Dzin_1.0</strain>
        <tissue evidence="2">Leaf</tissue>
    </source>
</reference>
<dbReference type="CDD" id="cd22157">
    <property type="entry name" value="F-box_AtFBW1-like"/>
    <property type="match status" value="1"/>
</dbReference>
<accession>A0A9D5D7W2</accession>
<gene>
    <name evidence="2" type="ORF">J5N97_005317</name>
</gene>
<reference evidence="2" key="2">
    <citation type="journal article" date="2022" name="Hortic Res">
        <title>The genome of Dioscorea zingiberensis sheds light on the biosynthesis, origin and evolution of the medicinally important diosgenin saponins.</title>
        <authorList>
            <person name="Li Y."/>
            <person name="Tan C."/>
            <person name="Li Z."/>
            <person name="Guo J."/>
            <person name="Li S."/>
            <person name="Chen X."/>
            <person name="Wang C."/>
            <person name="Dai X."/>
            <person name="Yang H."/>
            <person name="Song W."/>
            <person name="Hou L."/>
            <person name="Xu J."/>
            <person name="Tong Z."/>
            <person name="Xu A."/>
            <person name="Yuan X."/>
            <person name="Wang W."/>
            <person name="Yang Q."/>
            <person name="Chen L."/>
            <person name="Sun Z."/>
            <person name="Wang K."/>
            <person name="Pan B."/>
            <person name="Chen J."/>
            <person name="Bao Y."/>
            <person name="Liu F."/>
            <person name="Qi X."/>
            <person name="Gang D.R."/>
            <person name="Wen J."/>
            <person name="Li J."/>
        </authorList>
    </citation>
    <scope>NUCLEOTIDE SEQUENCE</scope>
    <source>
        <strain evidence="2">Dzin_1.0</strain>
    </source>
</reference>
<dbReference type="InterPro" id="IPR036047">
    <property type="entry name" value="F-box-like_dom_sf"/>
</dbReference>
<sequence length="254" mass="29583">MASPHKEEQIEAQQGGVIDLASCNQCDKTKKRVGFIPRDIMVHILSRVPGTSLIRFRAVCKLWHSLTYDPRLIDLHLDHASGVHPPRVMIFFQDEEQDQRKFHLTMLDETWKPRNRITRDSDGVLSTPPCNGLVCLYDFHHNIRLCNPTTREFLHLPRPTRIIRSVCSGFPKCFFGFHPMTKKYKVVRFFYRQMNHATETYDLGCEVFTLGTWSWKYIGAINCYLTGQGINANLRNCENPVRFNPARIRLFSKN</sequence>
<proteinExistence type="predicted"/>
<organism evidence="2 3">
    <name type="scientific">Dioscorea zingiberensis</name>
    <dbReference type="NCBI Taxonomy" id="325984"/>
    <lineage>
        <taxon>Eukaryota</taxon>
        <taxon>Viridiplantae</taxon>
        <taxon>Streptophyta</taxon>
        <taxon>Embryophyta</taxon>
        <taxon>Tracheophyta</taxon>
        <taxon>Spermatophyta</taxon>
        <taxon>Magnoliopsida</taxon>
        <taxon>Liliopsida</taxon>
        <taxon>Dioscoreales</taxon>
        <taxon>Dioscoreaceae</taxon>
        <taxon>Dioscorea</taxon>
    </lineage>
</organism>
<protein>
    <recommendedName>
        <fullName evidence="1">F-box domain-containing protein</fullName>
    </recommendedName>
</protein>
<dbReference type="OrthoDB" id="1630514at2759"/>
<dbReference type="AlphaFoldDB" id="A0A9D5D7W2"/>
<comment type="caution">
    <text evidence="2">The sequence shown here is derived from an EMBL/GenBank/DDBJ whole genome shotgun (WGS) entry which is preliminary data.</text>
</comment>